<accession>A0A3M0BL51</accession>
<dbReference type="CDD" id="cd06571">
    <property type="entry name" value="Bac_DnaA_C"/>
    <property type="match status" value="1"/>
</dbReference>
<evidence type="ECO:0000313" key="15">
    <source>
        <dbReference type="Proteomes" id="UP000280842"/>
    </source>
</evidence>
<feature type="binding site" evidence="8">
    <location>
        <position position="149"/>
    </location>
    <ligand>
        <name>ATP</name>
        <dbReference type="ChEBI" id="CHEBI:30616"/>
    </ligand>
</feature>
<dbReference type="SUPFAM" id="SSF52540">
    <property type="entry name" value="P-loop containing nucleoside triphosphate hydrolases"/>
    <property type="match status" value="1"/>
</dbReference>
<evidence type="ECO:0000256" key="5">
    <source>
        <dbReference type="ARBA" id="ARBA00022840"/>
    </source>
</evidence>
<feature type="region of interest" description="Domain I, interacts with DnaA modulators" evidence="8">
    <location>
        <begin position="1"/>
        <end position="94"/>
    </location>
</feature>
<dbReference type="GO" id="GO:0003688">
    <property type="term" value="F:DNA replication origin binding"/>
    <property type="evidence" value="ECO:0007669"/>
    <property type="project" value="UniProtKB-UniRule"/>
</dbReference>
<dbReference type="GO" id="GO:0008289">
    <property type="term" value="F:lipid binding"/>
    <property type="evidence" value="ECO:0007669"/>
    <property type="project" value="UniProtKB-KW"/>
</dbReference>
<name>A0A3M0BL51_9AQUI</name>
<dbReference type="GO" id="GO:0006270">
    <property type="term" value="P:DNA replication initiation"/>
    <property type="evidence" value="ECO:0007669"/>
    <property type="project" value="UniProtKB-UniRule"/>
</dbReference>
<keyword evidence="15" id="KW-1185">Reference proteome</keyword>
<dbReference type="InterPro" id="IPR013317">
    <property type="entry name" value="DnaA_dom"/>
</dbReference>
<protein>
    <recommendedName>
        <fullName evidence="8 9">Chromosomal replication initiator protein DnaA</fullName>
    </recommendedName>
</protein>
<keyword evidence="4 8" id="KW-0547">Nucleotide-binding</keyword>
<comment type="subunit">
    <text evidence="8">Oligomerizes as a right-handed, spiral filament on DNA at oriC.</text>
</comment>
<keyword evidence="3 8" id="KW-0235">DNA replication</keyword>
<comment type="caution">
    <text evidence="14">The sequence shown here is derived from an EMBL/GenBank/DDBJ whole genome shotgun (WGS) entry which is preliminary data.</text>
</comment>
<sequence length="440" mass="50956">MDIWGDIVSSMAPNIDKNSLKLLKGIHKTKLENNKFKIYTPDIVYRDWLDSNYKEDIKKILYRLTGKNLIVEVISEEEIQLKKEKRKIEKQLPKEKLAQPINLNPKFTFSNLIIGNCNKVAYKAAIAVAENPGNIYNPLFIYGDIGLGKTHILHATAHYMLSKNPDANIIYTTADAFMSELIAYMQKGSILDFRRKYKNIDLLLIDDVQFLVRKERTQIELYYIFNALHLIRKQVILSSDTPPSKLKGIQGRLLSRFASGLVVEVKPPDIETKLKIIKKKAQEFKMDIPYDVMLFIAKTVNTNIRELEGSLTKLKAYSQIMERPVTLDMTREVLKDILEIKQIEEFSIEKIQKEVANYFAVNINEILGSSRKKKVVMARQIAMYLARYLTDKSLNEISKAFKKKDHTTVINAIEKVKKQMEKDRKFKLTVEFLRDKILTS</sequence>
<evidence type="ECO:0000313" key="14">
    <source>
        <dbReference type="EMBL" id="RMA97164.1"/>
    </source>
</evidence>
<feature type="domain" description="AAA+ ATPase" evidence="12">
    <location>
        <begin position="135"/>
        <end position="269"/>
    </location>
</feature>
<evidence type="ECO:0000256" key="2">
    <source>
        <dbReference type="ARBA" id="ARBA00022490"/>
    </source>
</evidence>
<feature type="region of interest" description="Domain IV, binds dsDNA" evidence="8">
    <location>
        <begin position="319"/>
        <end position="440"/>
    </location>
</feature>
<keyword evidence="6 8" id="KW-0446">Lipid-binding</keyword>
<dbReference type="InterPro" id="IPR027417">
    <property type="entry name" value="P-loop_NTPase"/>
</dbReference>
<keyword evidence="2 8" id="KW-0963">Cytoplasm</keyword>
<dbReference type="GO" id="GO:0005886">
    <property type="term" value="C:plasma membrane"/>
    <property type="evidence" value="ECO:0007669"/>
    <property type="project" value="TreeGrafter"/>
</dbReference>
<dbReference type="Gene3D" id="3.30.300.180">
    <property type="match status" value="1"/>
</dbReference>
<dbReference type="SMART" id="SM00760">
    <property type="entry name" value="Bac_DnaA_C"/>
    <property type="match status" value="1"/>
</dbReference>
<dbReference type="CDD" id="cd00009">
    <property type="entry name" value="AAA"/>
    <property type="match status" value="1"/>
</dbReference>
<dbReference type="OrthoDB" id="9807019at2"/>
<dbReference type="EMBL" id="REFO01000011">
    <property type="protein sequence ID" value="RMA97164.1"/>
    <property type="molecule type" value="Genomic_DNA"/>
</dbReference>
<dbReference type="Proteomes" id="UP000280842">
    <property type="component" value="Unassembled WGS sequence"/>
</dbReference>
<comment type="caution">
    <text evidence="8">Lacks conserved residue(s) required for the propagation of feature annotation.</text>
</comment>
<evidence type="ECO:0000259" key="12">
    <source>
        <dbReference type="SMART" id="SM00382"/>
    </source>
</evidence>
<keyword evidence="5 8" id="KW-0067">ATP-binding</keyword>
<dbReference type="InterPro" id="IPR010921">
    <property type="entry name" value="Trp_repressor/repl_initiator"/>
</dbReference>
<dbReference type="HAMAP" id="MF_00377">
    <property type="entry name" value="DnaA_bact"/>
    <property type="match status" value="1"/>
</dbReference>
<dbReference type="Gene3D" id="1.10.1750.10">
    <property type="match status" value="1"/>
</dbReference>
<organism evidence="14 15">
    <name type="scientific">Hydrogenothermus marinus</name>
    <dbReference type="NCBI Taxonomy" id="133270"/>
    <lineage>
        <taxon>Bacteria</taxon>
        <taxon>Pseudomonadati</taxon>
        <taxon>Aquificota</taxon>
        <taxon>Aquificia</taxon>
        <taxon>Aquificales</taxon>
        <taxon>Hydrogenothermaceae</taxon>
        <taxon>Hydrogenothermus</taxon>
    </lineage>
</organism>
<evidence type="ECO:0000256" key="11">
    <source>
        <dbReference type="RuleBase" id="RU004227"/>
    </source>
</evidence>
<dbReference type="InterPro" id="IPR020591">
    <property type="entry name" value="Chromosome_initiator_DnaA-like"/>
</dbReference>
<dbReference type="InterPro" id="IPR003593">
    <property type="entry name" value="AAA+_ATPase"/>
</dbReference>
<dbReference type="Pfam" id="PF08299">
    <property type="entry name" value="Bac_DnaA_C"/>
    <property type="match status" value="1"/>
</dbReference>
<dbReference type="InterPro" id="IPR013159">
    <property type="entry name" value="DnaA_C"/>
</dbReference>
<dbReference type="PANTHER" id="PTHR30050:SF2">
    <property type="entry name" value="CHROMOSOMAL REPLICATION INITIATOR PROTEIN DNAA"/>
    <property type="match status" value="1"/>
</dbReference>
<comment type="function">
    <text evidence="8 10">Plays an essential role in the initiation and regulation of chromosomal replication. ATP-DnaA binds to the origin of replication (oriC) to initiate formation of the DNA replication initiation complex once per cell cycle. Binds the DnaA box (a 9 base pair repeat at the origin) and separates the double-stranded (ds)DNA. Forms a right-handed helical filament on oriC DNA; dsDNA binds to the exterior of the filament while single-stranded (ss)DNA is stabiized in the filament's interior. The ATP-DnaA-oriC complex binds and stabilizes one strand of the AT-rich DNA unwinding element (DUE), permitting loading of DNA polymerase. After initiation quickly degrades to an ADP-DnaA complex that is not apt for DNA replication. Binds acidic phospholipids.</text>
</comment>
<evidence type="ECO:0000256" key="9">
    <source>
        <dbReference type="NCBIfam" id="TIGR00362"/>
    </source>
</evidence>
<dbReference type="PANTHER" id="PTHR30050">
    <property type="entry name" value="CHROMOSOMAL REPLICATION INITIATOR PROTEIN DNAA"/>
    <property type="match status" value="1"/>
</dbReference>
<keyword evidence="7 8" id="KW-0238">DNA-binding</keyword>
<dbReference type="Gene3D" id="1.10.8.60">
    <property type="match status" value="1"/>
</dbReference>
<evidence type="ECO:0000256" key="8">
    <source>
        <dbReference type="HAMAP-Rule" id="MF_00377"/>
    </source>
</evidence>
<dbReference type="FunFam" id="1.10.8.60:FF:000003">
    <property type="entry name" value="Chromosomal replication initiator protein DnaA"/>
    <property type="match status" value="1"/>
</dbReference>
<evidence type="ECO:0000256" key="7">
    <source>
        <dbReference type="ARBA" id="ARBA00023125"/>
    </source>
</evidence>
<evidence type="ECO:0000259" key="13">
    <source>
        <dbReference type="SMART" id="SM00760"/>
    </source>
</evidence>
<reference evidence="14 15" key="1">
    <citation type="submission" date="2018-10" db="EMBL/GenBank/DDBJ databases">
        <title>Genomic Encyclopedia of Archaeal and Bacterial Type Strains, Phase II (KMG-II): from individual species to whole genera.</title>
        <authorList>
            <person name="Goeker M."/>
        </authorList>
    </citation>
    <scope>NUCLEOTIDE SEQUENCE [LARGE SCALE GENOMIC DNA]</scope>
    <source>
        <strain evidence="14 15">VM1</strain>
    </source>
</reference>
<dbReference type="SMART" id="SM00382">
    <property type="entry name" value="AAA"/>
    <property type="match status" value="1"/>
</dbReference>
<dbReference type="Pfam" id="PF00308">
    <property type="entry name" value="Bac_DnaA"/>
    <property type="match status" value="1"/>
</dbReference>
<feature type="binding site" evidence="8">
    <location>
        <position position="150"/>
    </location>
    <ligand>
        <name>ATP</name>
        <dbReference type="ChEBI" id="CHEBI:30616"/>
    </ligand>
</feature>
<dbReference type="NCBIfam" id="TIGR00362">
    <property type="entry name" value="DnaA"/>
    <property type="match status" value="1"/>
</dbReference>
<evidence type="ECO:0000256" key="3">
    <source>
        <dbReference type="ARBA" id="ARBA00022705"/>
    </source>
</evidence>
<comment type="domain">
    <text evidence="8">Domain I is involved in oligomerization and binding regulators, domain II is flexibile and of varying length in different bacteria, domain III forms the AAA+ region, while domain IV binds dsDNA.</text>
</comment>
<comment type="similarity">
    <text evidence="1 8 11">Belongs to the DnaA family.</text>
</comment>
<gene>
    <name evidence="8" type="primary">dnaA</name>
    <name evidence="14" type="ORF">CLV39_0819</name>
</gene>
<evidence type="ECO:0000256" key="10">
    <source>
        <dbReference type="RuleBase" id="RU000577"/>
    </source>
</evidence>
<dbReference type="GO" id="GO:0006275">
    <property type="term" value="P:regulation of DNA replication"/>
    <property type="evidence" value="ECO:0007669"/>
    <property type="project" value="UniProtKB-UniRule"/>
</dbReference>
<feature type="binding site" evidence="8">
    <location>
        <position position="148"/>
    </location>
    <ligand>
        <name>ATP</name>
        <dbReference type="ChEBI" id="CHEBI:30616"/>
    </ligand>
</feature>
<feature type="region of interest" description="Domain III, AAA+ region" evidence="8">
    <location>
        <begin position="102"/>
        <end position="318"/>
    </location>
</feature>
<evidence type="ECO:0000256" key="4">
    <source>
        <dbReference type="ARBA" id="ARBA00022741"/>
    </source>
</evidence>
<evidence type="ECO:0000256" key="1">
    <source>
        <dbReference type="ARBA" id="ARBA00006583"/>
    </source>
</evidence>
<dbReference type="InterPro" id="IPR001957">
    <property type="entry name" value="Chromosome_initiator_DnaA"/>
</dbReference>
<comment type="subcellular location">
    <subcellularLocation>
        <location evidence="8">Cytoplasm</location>
    </subcellularLocation>
</comment>
<dbReference type="Gene3D" id="3.40.50.300">
    <property type="entry name" value="P-loop containing nucleotide triphosphate hydrolases"/>
    <property type="match status" value="1"/>
</dbReference>
<feature type="binding site" evidence="8">
    <location>
        <position position="146"/>
    </location>
    <ligand>
        <name>ATP</name>
        <dbReference type="ChEBI" id="CHEBI:30616"/>
    </ligand>
</feature>
<proteinExistence type="inferred from homology"/>
<dbReference type="FunFam" id="3.40.50.300:FF:000668">
    <property type="entry name" value="Chromosomal replication initiator protein DnaA"/>
    <property type="match status" value="1"/>
</dbReference>
<dbReference type="InterPro" id="IPR038454">
    <property type="entry name" value="DnaA_N_sf"/>
</dbReference>
<dbReference type="GO" id="GO:0005524">
    <property type="term" value="F:ATP binding"/>
    <property type="evidence" value="ECO:0007669"/>
    <property type="project" value="UniProtKB-UniRule"/>
</dbReference>
<dbReference type="AlphaFoldDB" id="A0A3M0BL51"/>
<dbReference type="RefSeq" id="WP_121922951.1">
    <property type="nucleotide sequence ID" value="NZ_REFO01000011.1"/>
</dbReference>
<dbReference type="PRINTS" id="PR00051">
    <property type="entry name" value="DNAA"/>
</dbReference>
<feature type="domain" description="Chromosomal replication initiator DnaA C-terminal" evidence="13">
    <location>
        <begin position="347"/>
        <end position="416"/>
    </location>
</feature>
<evidence type="ECO:0000256" key="6">
    <source>
        <dbReference type="ARBA" id="ARBA00023121"/>
    </source>
</evidence>
<dbReference type="GO" id="GO:0005737">
    <property type="term" value="C:cytoplasm"/>
    <property type="evidence" value="ECO:0007669"/>
    <property type="project" value="UniProtKB-SubCell"/>
</dbReference>
<dbReference type="SUPFAM" id="SSF48295">
    <property type="entry name" value="TrpR-like"/>
    <property type="match status" value="1"/>
</dbReference>